<comment type="caution">
    <text evidence="2">The sequence shown here is derived from an EMBL/GenBank/DDBJ whole genome shotgun (WGS) entry which is preliminary data.</text>
</comment>
<dbReference type="EMBL" id="JAEUBG010004327">
    <property type="protein sequence ID" value="KAH3681685.1"/>
    <property type="molecule type" value="Genomic_DNA"/>
</dbReference>
<evidence type="ECO:0000313" key="2">
    <source>
        <dbReference type="EMBL" id="KAH3681685.1"/>
    </source>
</evidence>
<reference evidence="2" key="2">
    <citation type="submission" date="2021-01" db="EMBL/GenBank/DDBJ databases">
        <authorList>
            <person name="Schikora-Tamarit M.A."/>
        </authorList>
    </citation>
    <scope>NUCLEOTIDE SEQUENCE</scope>
    <source>
        <strain evidence="2">CBS2887</strain>
    </source>
</reference>
<feature type="compositionally biased region" description="Basic residues" evidence="1">
    <location>
        <begin position="1"/>
        <end position="11"/>
    </location>
</feature>
<reference evidence="2" key="1">
    <citation type="journal article" date="2021" name="Open Biol.">
        <title>Shared evolutionary footprints suggest mitochondrial oxidative damage underlies multiple complex I losses in fungi.</title>
        <authorList>
            <person name="Schikora-Tamarit M.A."/>
            <person name="Marcet-Houben M."/>
            <person name="Nosek J."/>
            <person name="Gabaldon T."/>
        </authorList>
    </citation>
    <scope>NUCLEOTIDE SEQUENCE</scope>
    <source>
        <strain evidence="2">CBS2887</strain>
    </source>
</reference>
<sequence length="519" mass="59650">MTGRKIPKFPKRLNFPKPNTPNHQPTTFEELHQSALEDEESGDRFKLSDLLKSLRFYNSSYEKYLKAQSLKPTDIDNLYNLHCLVFNVWELYKNGNFSIVELGEDLQTFQVLRFGIVDIKKMYDMNVFKLLNEYSDKDKFVKVSDFCFNLIVVNMEVLESGDNEEESAQMDIVNDCLRLFELILNFQSVEVESFINDVKTGINSNSDINCDDEGSAKEGEKIEYETVDQVTPDTVLDTLAQAYKLMAIFLGNSKDIKELKEERARFIAEFKTKIDTIASGLFDACSNGVYQLNEDVLNEIKIQEHLISSLMSSYDYDSILASWDSFTLSGNYSWKLAFVDNLTTFMELNQQDPGMDRVAILNKSNELFRDVENTLKSKLKPDPTTTKTTATAQTNASLSQSLDISDHLIKLVECLLNRSDNELTKFQITNNQVNITNCSNILKTALNYLNSINCGLRETMVNKLIKRQLKRQIWVRLIILEEKFINLDKIKAKIGERFCAEDLRILESNTDVYISMFSN</sequence>
<dbReference type="OrthoDB" id="5328412at2759"/>
<dbReference type="AlphaFoldDB" id="A0A9P8Q1T7"/>
<accession>A0A9P8Q1T7</accession>
<gene>
    <name evidence="2" type="ORF">WICPIJ_007354</name>
</gene>
<protein>
    <submittedName>
        <fullName evidence="2">Uncharacterized protein</fullName>
    </submittedName>
</protein>
<dbReference type="Proteomes" id="UP000774326">
    <property type="component" value="Unassembled WGS sequence"/>
</dbReference>
<proteinExistence type="predicted"/>
<evidence type="ECO:0000313" key="3">
    <source>
        <dbReference type="Proteomes" id="UP000774326"/>
    </source>
</evidence>
<evidence type="ECO:0000256" key="1">
    <source>
        <dbReference type="SAM" id="MobiDB-lite"/>
    </source>
</evidence>
<organism evidence="2 3">
    <name type="scientific">Wickerhamomyces pijperi</name>
    <name type="common">Yeast</name>
    <name type="synonym">Pichia pijperi</name>
    <dbReference type="NCBI Taxonomy" id="599730"/>
    <lineage>
        <taxon>Eukaryota</taxon>
        <taxon>Fungi</taxon>
        <taxon>Dikarya</taxon>
        <taxon>Ascomycota</taxon>
        <taxon>Saccharomycotina</taxon>
        <taxon>Saccharomycetes</taxon>
        <taxon>Phaffomycetales</taxon>
        <taxon>Wickerhamomycetaceae</taxon>
        <taxon>Wickerhamomyces</taxon>
    </lineage>
</organism>
<feature type="region of interest" description="Disordered" evidence="1">
    <location>
        <begin position="1"/>
        <end position="26"/>
    </location>
</feature>
<keyword evidence="3" id="KW-1185">Reference proteome</keyword>
<name>A0A9P8Q1T7_WICPI</name>